<dbReference type="InterPro" id="IPR010317">
    <property type="entry name" value="WxLIP_PGBD"/>
</dbReference>
<accession>A0A6P1TTS6</accession>
<evidence type="ECO:0000256" key="2">
    <source>
        <dbReference type="SAM" id="SignalP"/>
    </source>
</evidence>
<gene>
    <name evidence="5" type="ORF">Ana3638_23420</name>
</gene>
<keyword evidence="2" id="KW-0732">Signal</keyword>
<keyword evidence="6" id="KW-1185">Reference proteome</keyword>
<dbReference type="Pfam" id="PF06030">
    <property type="entry name" value="WxLIP_PGBD"/>
    <property type="match status" value="1"/>
</dbReference>
<dbReference type="AlphaFoldDB" id="A0A6P1TTS6"/>
<dbReference type="InterPro" id="IPR021759">
    <property type="entry name" value="WxLIP_HBD"/>
</dbReference>
<dbReference type="Pfam" id="PF11797">
    <property type="entry name" value="WxLIP_HBD"/>
    <property type="match status" value="1"/>
</dbReference>
<sequence length="345" mass="39018">MKKKMLLALTMMLLILPLFHTITMASEFNFAVTTVIPDNQRDKNKTYFDLLMKPSQLQTIEIELRNDTDRDVKIKPEIHTATTNMNGVVEYGNNNIKADSTLLYKMEDIVTTKAEVEIPAKSSCMLKLDINMPKEEFDGFLAGGITLKEFKEVENTDNTNSDNAAGMSIKNEYAYVVAILLSENDSEIIPELKLNDVFPDQVNARNVISANIQNCMPMYMNQMTVEAKVTKKGDSTILYESSNEGLQMAPNSNFNYPIPLNGEKLKGGEYTLTMTAASMGEVWTWTRDFTIERDMALALNKSDVSIKQTDYTWLYVAIGTGLLLLVIVLWILILKKKKRKKSDEE</sequence>
<organism evidence="5 6">
    <name type="scientific">Anaerocolumna sedimenticola</name>
    <dbReference type="NCBI Taxonomy" id="2696063"/>
    <lineage>
        <taxon>Bacteria</taxon>
        <taxon>Bacillati</taxon>
        <taxon>Bacillota</taxon>
        <taxon>Clostridia</taxon>
        <taxon>Lachnospirales</taxon>
        <taxon>Lachnospiraceae</taxon>
        <taxon>Anaerocolumna</taxon>
    </lineage>
</organism>
<evidence type="ECO:0000256" key="1">
    <source>
        <dbReference type="SAM" id="Phobius"/>
    </source>
</evidence>
<reference evidence="5 6" key="1">
    <citation type="submission" date="2020-01" db="EMBL/GenBank/DDBJ databases">
        <title>Genome analysis of Anaerocolumna sp. CBA3638.</title>
        <authorList>
            <person name="Kim J."/>
            <person name="Roh S.W."/>
        </authorList>
    </citation>
    <scope>NUCLEOTIDE SEQUENCE [LARGE SCALE GENOMIC DNA]</scope>
    <source>
        <strain evidence="5 6">CBA3638</strain>
    </source>
</reference>
<feature type="chain" id="PRO_5026981848" evidence="2">
    <location>
        <begin position="26"/>
        <end position="345"/>
    </location>
</feature>
<feature type="domain" description="WxL Interacting Protein host binding" evidence="4">
    <location>
        <begin position="166"/>
        <end position="301"/>
    </location>
</feature>
<dbReference type="KEGG" id="anr:Ana3638_23420"/>
<dbReference type="Proteomes" id="UP000464314">
    <property type="component" value="Chromosome"/>
</dbReference>
<dbReference type="EMBL" id="CP048000">
    <property type="protein sequence ID" value="QHQ63361.1"/>
    <property type="molecule type" value="Genomic_DNA"/>
</dbReference>
<evidence type="ECO:0000313" key="5">
    <source>
        <dbReference type="EMBL" id="QHQ63361.1"/>
    </source>
</evidence>
<protein>
    <submittedName>
        <fullName evidence="5">DUF3324 domain-containing protein</fullName>
    </submittedName>
</protein>
<keyword evidence="1" id="KW-1133">Transmembrane helix</keyword>
<evidence type="ECO:0000313" key="6">
    <source>
        <dbReference type="Proteomes" id="UP000464314"/>
    </source>
</evidence>
<name>A0A6P1TTS6_9FIRM</name>
<feature type="signal peptide" evidence="2">
    <location>
        <begin position="1"/>
        <end position="25"/>
    </location>
</feature>
<feature type="transmembrane region" description="Helical" evidence="1">
    <location>
        <begin position="313"/>
        <end position="334"/>
    </location>
</feature>
<proteinExistence type="predicted"/>
<dbReference type="RefSeq" id="WP_161840183.1">
    <property type="nucleotide sequence ID" value="NZ_CP048000.1"/>
</dbReference>
<evidence type="ECO:0000259" key="3">
    <source>
        <dbReference type="Pfam" id="PF06030"/>
    </source>
</evidence>
<evidence type="ECO:0000259" key="4">
    <source>
        <dbReference type="Pfam" id="PF11797"/>
    </source>
</evidence>
<feature type="domain" description="WxL Interacting Protein peptidoglycan binding" evidence="3">
    <location>
        <begin position="30"/>
        <end position="149"/>
    </location>
</feature>
<keyword evidence="1" id="KW-0812">Transmembrane</keyword>
<keyword evidence="1" id="KW-0472">Membrane</keyword>